<comment type="caution">
    <text evidence="2">The sequence shown here is derived from an EMBL/GenBank/DDBJ whole genome shotgun (WGS) entry which is preliminary data.</text>
</comment>
<accession>A0A7W9PF06</accession>
<dbReference type="Pfam" id="PF19054">
    <property type="entry name" value="DUF5753"/>
    <property type="match status" value="1"/>
</dbReference>
<evidence type="ECO:0000313" key="3">
    <source>
        <dbReference type="Proteomes" id="UP000540412"/>
    </source>
</evidence>
<feature type="domain" description="DUF5753" evidence="1">
    <location>
        <begin position="59"/>
        <end position="229"/>
    </location>
</feature>
<proteinExistence type="predicted"/>
<sequence>MSKIEYGRTRPTDDDIRAYCAHADADDQQSELLAVLHNIDSAYLEWRRALGSGIKHRQQQYLKLETEATFIRNYQPQIIPGLLQTADYAEAKLRRAAEFHGISTDVDSGVSKRLERQQILYRRKYRCHFLMGEQSLRTTVGGNGVMIGQLDRLSSMIGMPRVTLGIVPAESEALVVASNFAMYDNRLVLVEGVSAELRITQPREIALYGRAFDTLARQSVTGDAARELIGTILESRRRG</sequence>
<keyword evidence="3" id="KW-1185">Reference proteome</keyword>
<dbReference type="Proteomes" id="UP000540412">
    <property type="component" value="Unassembled WGS sequence"/>
</dbReference>
<name>A0A7W9PF06_9NOCA</name>
<dbReference type="AlphaFoldDB" id="A0A7W9PF06"/>
<dbReference type="EMBL" id="JACHIT010000001">
    <property type="protein sequence ID" value="MBB5914429.1"/>
    <property type="molecule type" value="Genomic_DNA"/>
</dbReference>
<organism evidence="2 3">
    <name type="scientific">Nocardia transvalensis</name>
    <dbReference type="NCBI Taxonomy" id="37333"/>
    <lineage>
        <taxon>Bacteria</taxon>
        <taxon>Bacillati</taxon>
        <taxon>Actinomycetota</taxon>
        <taxon>Actinomycetes</taxon>
        <taxon>Mycobacteriales</taxon>
        <taxon>Nocardiaceae</taxon>
        <taxon>Nocardia</taxon>
    </lineage>
</organism>
<evidence type="ECO:0000259" key="1">
    <source>
        <dbReference type="Pfam" id="PF19054"/>
    </source>
</evidence>
<evidence type="ECO:0000313" key="2">
    <source>
        <dbReference type="EMBL" id="MBB5914429.1"/>
    </source>
</evidence>
<dbReference type="InterPro" id="IPR043917">
    <property type="entry name" value="DUF5753"/>
</dbReference>
<reference evidence="2 3" key="1">
    <citation type="submission" date="2020-08" db="EMBL/GenBank/DDBJ databases">
        <title>Sequencing the genomes of 1000 actinobacteria strains.</title>
        <authorList>
            <person name="Klenk H.-P."/>
        </authorList>
    </citation>
    <scope>NUCLEOTIDE SEQUENCE [LARGE SCALE GENOMIC DNA]</scope>
    <source>
        <strain evidence="2 3">DSM 43582</strain>
    </source>
</reference>
<gene>
    <name evidence="2" type="ORF">BJY24_003296</name>
</gene>
<protein>
    <recommendedName>
        <fullName evidence="1">DUF5753 domain-containing protein</fullName>
    </recommendedName>
</protein>